<feature type="region of interest" description="Disordered" evidence="1">
    <location>
        <begin position="46"/>
        <end position="69"/>
    </location>
</feature>
<organism evidence="2 3">
    <name type="scientific">Homoserinibacter gongjuensis</name>
    <dbReference type="NCBI Taxonomy" id="1162968"/>
    <lineage>
        <taxon>Bacteria</taxon>
        <taxon>Bacillati</taxon>
        <taxon>Actinomycetota</taxon>
        <taxon>Actinomycetes</taxon>
        <taxon>Micrococcales</taxon>
        <taxon>Microbacteriaceae</taxon>
        <taxon>Homoserinibacter</taxon>
    </lineage>
</organism>
<proteinExistence type="predicted"/>
<gene>
    <name evidence="2" type="ORF">GCM10025869_30660</name>
</gene>
<evidence type="ECO:0000256" key="1">
    <source>
        <dbReference type="SAM" id="MobiDB-lite"/>
    </source>
</evidence>
<name>A0ABQ6K0T9_9MICO</name>
<evidence type="ECO:0000313" key="2">
    <source>
        <dbReference type="EMBL" id="GMA92537.1"/>
    </source>
</evidence>
<keyword evidence="3" id="KW-1185">Reference proteome</keyword>
<reference evidence="3" key="1">
    <citation type="journal article" date="2019" name="Int. J. Syst. Evol. Microbiol.">
        <title>The Global Catalogue of Microorganisms (GCM) 10K type strain sequencing project: providing services to taxonomists for standard genome sequencing and annotation.</title>
        <authorList>
            <consortium name="The Broad Institute Genomics Platform"/>
            <consortium name="The Broad Institute Genome Sequencing Center for Infectious Disease"/>
            <person name="Wu L."/>
            <person name="Ma J."/>
        </authorList>
    </citation>
    <scope>NUCLEOTIDE SEQUENCE [LARGE SCALE GENOMIC DNA]</scope>
    <source>
        <strain evidence="3">NBRC 108755</strain>
    </source>
</reference>
<dbReference type="EMBL" id="BSVA01000001">
    <property type="protein sequence ID" value="GMA92537.1"/>
    <property type="molecule type" value="Genomic_DNA"/>
</dbReference>
<protein>
    <submittedName>
        <fullName evidence="2">Uncharacterized protein</fullName>
    </submittedName>
</protein>
<accession>A0ABQ6K0T9</accession>
<comment type="caution">
    <text evidence="2">The sequence shown here is derived from an EMBL/GenBank/DDBJ whole genome shotgun (WGS) entry which is preliminary data.</text>
</comment>
<evidence type="ECO:0000313" key="3">
    <source>
        <dbReference type="Proteomes" id="UP001157069"/>
    </source>
</evidence>
<dbReference type="Proteomes" id="UP001157069">
    <property type="component" value="Unassembled WGS sequence"/>
</dbReference>
<sequence length="69" mass="7375">MGGLLDRQAVHDRVGVREPELDRVEAVLDEGDGGVDRRLQIGEADREVADEPLALREGGADTGVRPGGR</sequence>